<evidence type="ECO:0000313" key="1">
    <source>
        <dbReference type="EMBL" id="GBP36350.1"/>
    </source>
</evidence>
<dbReference type="GO" id="GO:0035861">
    <property type="term" value="C:site of double-strand break"/>
    <property type="evidence" value="ECO:0007669"/>
    <property type="project" value="TreeGrafter"/>
</dbReference>
<reference evidence="1 2" key="1">
    <citation type="journal article" date="2019" name="Commun. Biol.">
        <title>The bagworm genome reveals a unique fibroin gene that provides high tensile strength.</title>
        <authorList>
            <person name="Kono N."/>
            <person name="Nakamura H."/>
            <person name="Ohtoshi R."/>
            <person name="Tomita M."/>
            <person name="Numata K."/>
            <person name="Arakawa K."/>
        </authorList>
    </citation>
    <scope>NUCLEOTIDE SEQUENCE [LARGE SCALE GENOMIC DNA]</scope>
</reference>
<dbReference type="Gene3D" id="3.30.420.10">
    <property type="entry name" value="Ribonuclease H-like superfamily/Ribonuclease H"/>
    <property type="match status" value="1"/>
</dbReference>
<dbReference type="GO" id="GO:0003690">
    <property type="term" value="F:double-stranded DNA binding"/>
    <property type="evidence" value="ECO:0007669"/>
    <property type="project" value="TreeGrafter"/>
</dbReference>
<organism evidence="1 2">
    <name type="scientific">Eumeta variegata</name>
    <name type="common">Bagworm moth</name>
    <name type="synonym">Eumeta japonica</name>
    <dbReference type="NCBI Taxonomy" id="151549"/>
    <lineage>
        <taxon>Eukaryota</taxon>
        <taxon>Metazoa</taxon>
        <taxon>Ecdysozoa</taxon>
        <taxon>Arthropoda</taxon>
        <taxon>Hexapoda</taxon>
        <taxon>Insecta</taxon>
        <taxon>Pterygota</taxon>
        <taxon>Neoptera</taxon>
        <taxon>Endopterygota</taxon>
        <taxon>Lepidoptera</taxon>
        <taxon>Glossata</taxon>
        <taxon>Ditrysia</taxon>
        <taxon>Tineoidea</taxon>
        <taxon>Psychidae</taxon>
        <taxon>Oiketicinae</taxon>
        <taxon>Eumeta</taxon>
    </lineage>
</organism>
<keyword evidence="1" id="KW-0808">Transferase</keyword>
<dbReference type="EMBL" id="BGZK01000317">
    <property type="protein sequence ID" value="GBP36350.1"/>
    <property type="molecule type" value="Genomic_DNA"/>
</dbReference>
<evidence type="ECO:0000313" key="2">
    <source>
        <dbReference type="Proteomes" id="UP000299102"/>
    </source>
</evidence>
<dbReference type="GO" id="GO:0046975">
    <property type="term" value="F:histone H3K36 methyltransferase activity"/>
    <property type="evidence" value="ECO:0007669"/>
    <property type="project" value="TreeGrafter"/>
</dbReference>
<dbReference type="GO" id="GO:0005634">
    <property type="term" value="C:nucleus"/>
    <property type="evidence" value="ECO:0007669"/>
    <property type="project" value="TreeGrafter"/>
</dbReference>
<keyword evidence="2" id="KW-1185">Reference proteome</keyword>
<dbReference type="GO" id="GO:0003697">
    <property type="term" value="F:single-stranded DNA binding"/>
    <property type="evidence" value="ECO:0007669"/>
    <property type="project" value="TreeGrafter"/>
</dbReference>
<sequence length="123" mass="14634">MKRLIIGDEKWITYDKNVQNRSRLKGKHVQQIIAKSRLTCNTLMLCIWWDWKGIIHDELLQPDKTIISDLYYQQLMKQTKSRKKRPELINRKGVVFHHDNARPLSHSANIERVWLGNVNESTI</sequence>
<dbReference type="GO" id="GO:0042800">
    <property type="term" value="F:histone H3K4 methyltransferase activity"/>
    <property type="evidence" value="ECO:0007669"/>
    <property type="project" value="TreeGrafter"/>
</dbReference>
<protein>
    <submittedName>
        <fullName evidence="1">Histone-lysine N-methyltransferase SETMAR</fullName>
    </submittedName>
</protein>
<dbReference type="PANTHER" id="PTHR46060:SF2">
    <property type="entry name" value="HISTONE-LYSINE N-METHYLTRANSFERASE SETMAR"/>
    <property type="match status" value="1"/>
</dbReference>
<dbReference type="GO" id="GO:0000014">
    <property type="term" value="F:single-stranded DNA endodeoxyribonuclease activity"/>
    <property type="evidence" value="ECO:0007669"/>
    <property type="project" value="TreeGrafter"/>
</dbReference>
<dbReference type="GO" id="GO:0044774">
    <property type="term" value="P:mitotic DNA integrity checkpoint signaling"/>
    <property type="evidence" value="ECO:0007669"/>
    <property type="project" value="TreeGrafter"/>
</dbReference>
<gene>
    <name evidence="1" type="primary">SETMAR</name>
    <name evidence="1" type="ORF">EVAR_22482_1</name>
</gene>
<dbReference type="GO" id="GO:0006303">
    <property type="term" value="P:double-strand break repair via nonhomologous end joining"/>
    <property type="evidence" value="ECO:0007669"/>
    <property type="project" value="TreeGrafter"/>
</dbReference>
<dbReference type="GO" id="GO:0032259">
    <property type="term" value="P:methylation"/>
    <property type="evidence" value="ECO:0007669"/>
    <property type="project" value="UniProtKB-KW"/>
</dbReference>
<keyword evidence="1" id="KW-0489">Methyltransferase</keyword>
<dbReference type="Pfam" id="PF01359">
    <property type="entry name" value="Transposase_1"/>
    <property type="match status" value="1"/>
</dbReference>
<dbReference type="InterPro" id="IPR001888">
    <property type="entry name" value="Transposase_1"/>
</dbReference>
<dbReference type="InterPro" id="IPR036397">
    <property type="entry name" value="RNaseH_sf"/>
</dbReference>
<proteinExistence type="predicted"/>
<accession>A0A4C1VCU0</accession>
<comment type="caution">
    <text evidence="1">The sequence shown here is derived from an EMBL/GenBank/DDBJ whole genome shotgun (WGS) entry which is preliminary data.</text>
</comment>
<dbReference type="InterPro" id="IPR052709">
    <property type="entry name" value="Transposase-MT_Hybrid"/>
</dbReference>
<dbReference type="PANTHER" id="PTHR46060">
    <property type="entry name" value="MARINER MOS1 TRANSPOSASE-LIKE PROTEIN"/>
    <property type="match status" value="1"/>
</dbReference>
<dbReference type="STRING" id="151549.A0A4C1VCU0"/>
<dbReference type="GO" id="GO:0015074">
    <property type="term" value="P:DNA integration"/>
    <property type="evidence" value="ECO:0007669"/>
    <property type="project" value="TreeGrafter"/>
</dbReference>
<dbReference type="Proteomes" id="UP000299102">
    <property type="component" value="Unassembled WGS sequence"/>
</dbReference>
<dbReference type="GO" id="GO:0031297">
    <property type="term" value="P:replication fork processing"/>
    <property type="evidence" value="ECO:0007669"/>
    <property type="project" value="TreeGrafter"/>
</dbReference>
<dbReference type="OrthoDB" id="416253at2759"/>
<name>A0A4C1VCU0_EUMVA</name>
<dbReference type="GO" id="GO:0044547">
    <property type="term" value="F:DNA topoisomerase binding"/>
    <property type="evidence" value="ECO:0007669"/>
    <property type="project" value="TreeGrafter"/>
</dbReference>
<dbReference type="AlphaFoldDB" id="A0A4C1VCU0"/>
<dbReference type="GO" id="GO:0000793">
    <property type="term" value="C:condensed chromosome"/>
    <property type="evidence" value="ECO:0007669"/>
    <property type="project" value="TreeGrafter"/>
</dbReference>
<dbReference type="GO" id="GO:0000729">
    <property type="term" value="P:DNA double-strand break processing"/>
    <property type="evidence" value="ECO:0007669"/>
    <property type="project" value="TreeGrafter"/>
</dbReference>